<dbReference type="EMBL" id="JAIZAY010000015">
    <property type="protein sequence ID" value="KAJ8028265.1"/>
    <property type="molecule type" value="Genomic_DNA"/>
</dbReference>
<evidence type="ECO:0000256" key="1">
    <source>
        <dbReference type="SAM" id="Phobius"/>
    </source>
</evidence>
<reference evidence="2" key="1">
    <citation type="submission" date="2021-10" db="EMBL/GenBank/DDBJ databases">
        <title>Tropical sea cucumber genome reveals ecological adaptation and Cuvierian tubules defense mechanism.</title>
        <authorList>
            <person name="Chen T."/>
        </authorList>
    </citation>
    <scope>NUCLEOTIDE SEQUENCE</scope>
    <source>
        <strain evidence="2">Nanhai2018</strain>
        <tissue evidence="2">Muscle</tissue>
    </source>
</reference>
<keyword evidence="1" id="KW-0472">Membrane</keyword>
<proteinExistence type="predicted"/>
<feature type="transmembrane region" description="Helical" evidence="1">
    <location>
        <begin position="79"/>
        <end position="97"/>
    </location>
</feature>
<gene>
    <name evidence="2" type="ORF">HOLleu_30455</name>
</gene>
<dbReference type="Proteomes" id="UP001152320">
    <property type="component" value="Chromosome 15"/>
</dbReference>
<name>A0A9Q1BKQ6_HOLLE</name>
<evidence type="ECO:0000313" key="2">
    <source>
        <dbReference type="EMBL" id="KAJ8028265.1"/>
    </source>
</evidence>
<dbReference type="AlphaFoldDB" id="A0A9Q1BKQ6"/>
<keyword evidence="1" id="KW-0812">Transmembrane</keyword>
<keyword evidence="3" id="KW-1185">Reference proteome</keyword>
<sequence>MPEAVSNGTTNPKLSLLTDIVGRQMFHCGNLQVPRKKQVSPDSHAELELKTIAMLLAHKEPLWLAAVRFAFKVVLKTPVFWGKSFTFSALFIFLLMTEW</sequence>
<evidence type="ECO:0000313" key="3">
    <source>
        <dbReference type="Proteomes" id="UP001152320"/>
    </source>
</evidence>
<comment type="caution">
    <text evidence="2">The sequence shown here is derived from an EMBL/GenBank/DDBJ whole genome shotgun (WGS) entry which is preliminary data.</text>
</comment>
<protein>
    <submittedName>
        <fullName evidence="2">Uncharacterized protein</fullName>
    </submittedName>
</protein>
<accession>A0A9Q1BKQ6</accession>
<organism evidence="2 3">
    <name type="scientific">Holothuria leucospilota</name>
    <name type="common">Black long sea cucumber</name>
    <name type="synonym">Mertensiothuria leucospilota</name>
    <dbReference type="NCBI Taxonomy" id="206669"/>
    <lineage>
        <taxon>Eukaryota</taxon>
        <taxon>Metazoa</taxon>
        <taxon>Echinodermata</taxon>
        <taxon>Eleutherozoa</taxon>
        <taxon>Echinozoa</taxon>
        <taxon>Holothuroidea</taxon>
        <taxon>Aspidochirotacea</taxon>
        <taxon>Aspidochirotida</taxon>
        <taxon>Holothuriidae</taxon>
        <taxon>Holothuria</taxon>
    </lineage>
</organism>
<keyword evidence="1" id="KW-1133">Transmembrane helix</keyword>